<accession>A0A9D2HQS7</accession>
<dbReference type="AlphaFoldDB" id="A0A9D2HQS7"/>
<sequence length="74" mass="8250">MFSIEGKVALMALRSYANLSDEGPVEMLNGNLHRHMFYGVLIALSHPIRDSISAIRSRLASIPIKELQRVVLDS</sequence>
<evidence type="ECO:0000313" key="2">
    <source>
        <dbReference type="Proteomes" id="UP000823860"/>
    </source>
</evidence>
<evidence type="ECO:0008006" key="3">
    <source>
        <dbReference type="Google" id="ProtNLM"/>
    </source>
</evidence>
<dbReference type="EMBL" id="DWZE01000037">
    <property type="protein sequence ID" value="HJA82896.1"/>
    <property type="molecule type" value="Genomic_DNA"/>
</dbReference>
<dbReference type="Proteomes" id="UP000823860">
    <property type="component" value="Unassembled WGS sequence"/>
</dbReference>
<reference evidence="1" key="2">
    <citation type="submission" date="2021-04" db="EMBL/GenBank/DDBJ databases">
        <authorList>
            <person name="Gilroy R."/>
        </authorList>
    </citation>
    <scope>NUCLEOTIDE SEQUENCE</scope>
    <source>
        <strain evidence="1">ChiHecec1B25-7008</strain>
    </source>
</reference>
<comment type="caution">
    <text evidence="1">The sequence shown here is derived from an EMBL/GenBank/DDBJ whole genome shotgun (WGS) entry which is preliminary data.</text>
</comment>
<name>A0A9D2HQS7_9BACE</name>
<proteinExistence type="predicted"/>
<gene>
    <name evidence="1" type="ORF">H9785_02815</name>
</gene>
<reference evidence="1" key="1">
    <citation type="journal article" date="2021" name="PeerJ">
        <title>Extensive microbial diversity within the chicken gut microbiome revealed by metagenomics and culture.</title>
        <authorList>
            <person name="Gilroy R."/>
            <person name="Ravi A."/>
            <person name="Getino M."/>
            <person name="Pursley I."/>
            <person name="Horton D.L."/>
            <person name="Alikhan N.F."/>
            <person name="Baker D."/>
            <person name="Gharbi K."/>
            <person name="Hall N."/>
            <person name="Watson M."/>
            <person name="Adriaenssens E.M."/>
            <person name="Foster-Nyarko E."/>
            <person name="Jarju S."/>
            <person name="Secka A."/>
            <person name="Antonio M."/>
            <person name="Oren A."/>
            <person name="Chaudhuri R.R."/>
            <person name="La Ragione R."/>
            <person name="Hildebrand F."/>
            <person name="Pallen M.J."/>
        </authorList>
    </citation>
    <scope>NUCLEOTIDE SEQUENCE</scope>
    <source>
        <strain evidence="1">ChiHecec1B25-7008</strain>
    </source>
</reference>
<evidence type="ECO:0000313" key="1">
    <source>
        <dbReference type="EMBL" id="HJA82896.1"/>
    </source>
</evidence>
<organism evidence="1 2">
    <name type="scientific">Candidatus Bacteroides intestinavium</name>
    <dbReference type="NCBI Taxonomy" id="2838469"/>
    <lineage>
        <taxon>Bacteria</taxon>
        <taxon>Pseudomonadati</taxon>
        <taxon>Bacteroidota</taxon>
        <taxon>Bacteroidia</taxon>
        <taxon>Bacteroidales</taxon>
        <taxon>Bacteroidaceae</taxon>
        <taxon>Bacteroides</taxon>
    </lineage>
</organism>
<protein>
    <recommendedName>
        <fullName evidence="3">Transposase</fullName>
    </recommendedName>
</protein>